<dbReference type="Pfam" id="PF00072">
    <property type="entry name" value="Response_reg"/>
    <property type="match status" value="1"/>
</dbReference>
<feature type="domain" description="Response regulatory" evidence="3">
    <location>
        <begin position="54"/>
        <end position="175"/>
    </location>
</feature>
<keyword evidence="1 2" id="KW-0597">Phosphoprotein</keyword>
<evidence type="ECO:0000313" key="5">
    <source>
        <dbReference type="Proteomes" id="UP000266272"/>
    </source>
</evidence>
<dbReference type="InterPro" id="IPR050956">
    <property type="entry name" value="2C_system_His_kinase"/>
</dbReference>
<organism evidence="4 5">
    <name type="scientific">Trichoderma arundinaceum</name>
    <dbReference type="NCBI Taxonomy" id="490622"/>
    <lineage>
        <taxon>Eukaryota</taxon>
        <taxon>Fungi</taxon>
        <taxon>Dikarya</taxon>
        <taxon>Ascomycota</taxon>
        <taxon>Pezizomycotina</taxon>
        <taxon>Sordariomycetes</taxon>
        <taxon>Hypocreomycetidae</taxon>
        <taxon>Hypocreales</taxon>
        <taxon>Hypocreaceae</taxon>
        <taxon>Trichoderma</taxon>
    </lineage>
</organism>
<dbReference type="InterPro" id="IPR011006">
    <property type="entry name" value="CheY-like_superfamily"/>
</dbReference>
<sequence length="193" mass="21006">ILSGVKTQLPAPTPRLQALQNLLSEASDKPAKAEKPAAEPVPEATCEAAPAVPEFLLVEDNSINLDILSIYMKKLGRPYHTATNGAEAFSAYKTNPNHCKYIFMDVSMPIMDGFEATRRIRAYERENQIKPAIIFALTGLASESAQQEAFGSGVDLFLTKPVKLKELGMILRSRGLLPEEGLVVVTKNGTHIA</sequence>
<dbReference type="OrthoDB" id="303614at2759"/>
<dbReference type="STRING" id="490622.A0A395NHV1"/>
<feature type="modified residue" description="4-aspartylphosphate" evidence="2">
    <location>
        <position position="105"/>
    </location>
</feature>
<keyword evidence="5" id="KW-1185">Reference proteome</keyword>
<evidence type="ECO:0000259" key="3">
    <source>
        <dbReference type="PROSITE" id="PS50110"/>
    </source>
</evidence>
<dbReference type="Gene3D" id="3.40.50.2300">
    <property type="match status" value="1"/>
</dbReference>
<protein>
    <recommendedName>
        <fullName evidence="3">Response regulatory domain-containing protein</fullName>
    </recommendedName>
</protein>
<evidence type="ECO:0000313" key="4">
    <source>
        <dbReference type="EMBL" id="RFU75524.1"/>
    </source>
</evidence>
<dbReference type="EMBL" id="PXOA01000431">
    <property type="protein sequence ID" value="RFU75524.1"/>
    <property type="molecule type" value="Genomic_DNA"/>
</dbReference>
<accession>A0A395NHV1</accession>
<dbReference type="InterPro" id="IPR001789">
    <property type="entry name" value="Sig_transdc_resp-reg_receiver"/>
</dbReference>
<dbReference type="AlphaFoldDB" id="A0A395NHV1"/>
<dbReference type="CDD" id="cd17546">
    <property type="entry name" value="REC_hyHK_CKI1_RcsC-like"/>
    <property type="match status" value="1"/>
</dbReference>
<dbReference type="PANTHER" id="PTHR43719">
    <property type="entry name" value="TWO-COMPONENT HISTIDINE KINASE"/>
    <property type="match status" value="1"/>
</dbReference>
<evidence type="ECO:0000256" key="1">
    <source>
        <dbReference type="ARBA" id="ARBA00022553"/>
    </source>
</evidence>
<gene>
    <name evidence="4" type="ORF">TARUN_6732</name>
</gene>
<proteinExistence type="predicted"/>
<comment type="caution">
    <text evidence="4">The sequence shown here is derived from an EMBL/GenBank/DDBJ whole genome shotgun (WGS) entry which is preliminary data.</text>
</comment>
<dbReference type="PANTHER" id="PTHR43719:SF69">
    <property type="entry name" value="HISTIDINE KINASE G7"/>
    <property type="match status" value="1"/>
</dbReference>
<name>A0A395NHV1_TRIAR</name>
<evidence type="ECO:0000256" key="2">
    <source>
        <dbReference type="PROSITE-ProRule" id="PRU00169"/>
    </source>
</evidence>
<reference evidence="4 5" key="1">
    <citation type="journal article" date="2018" name="PLoS Pathog.">
        <title>Evolution of structural diversity of trichothecenes, a family of toxins produced by plant pathogenic and entomopathogenic fungi.</title>
        <authorList>
            <person name="Proctor R.H."/>
            <person name="McCormick S.P."/>
            <person name="Kim H.S."/>
            <person name="Cardoza R.E."/>
            <person name="Stanley A.M."/>
            <person name="Lindo L."/>
            <person name="Kelly A."/>
            <person name="Brown D.W."/>
            <person name="Lee T."/>
            <person name="Vaughan M.M."/>
            <person name="Alexander N.J."/>
            <person name="Busman M."/>
            <person name="Gutierrez S."/>
        </authorList>
    </citation>
    <scope>NUCLEOTIDE SEQUENCE [LARGE SCALE GENOMIC DNA]</scope>
    <source>
        <strain evidence="4 5">IBT 40837</strain>
    </source>
</reference>
<feature type="non-terminal residue" evidence="4">
    <location>
        <position position="1"/>
    </location>
</feature>
<dbReference type="SUPFAM" id="SSF52172">
    <property type="entry name" value="CheY-like"/>
    <property type="match status" value="1"/>
</dbReference>
<dbReference type="SMART" id="SM00448">
    <property type="entry name" value="REC"/>
    <property type="match status" value="1"/>
</dbReference>
<dbReference type="Proteomes" id="UP000266272">
    <property type="component" value="Unassembled WGS sequence"/>
</dbReference>
<dbReference type="PROSITE" id="PS50110">
    <property type="entry name" value="RESPONSE_REGULATORY"/>
    <property type="match status" value="1"/>
</dbReference>
<dbReference type="GO" id="GO:0000160">
    <property type="term" value="P:phosphorelay signal transduction system"/>
    <property type="evidence" value="ECO:0007669"/>
    <property type="project" value="InterPro"/>
</dbReference>